<keyword evidence="4" id="KW-1185">Reference proteome</keyword>
<evidence type="ECO:0000313" key="3">
    <source>
        <dbReference type="EMBL" id="MBI6630819.1"/>
    </source>
</evidence>
<reference evidence="3" key="1">
    <citation type="submission" date="2020-12" db="EMBL/GenBank/DDBJ databases">
        <title>Pontibaca salina gen. nov., sp. nov., isolated from marine sediment.</title>
        <authorList>
            <person name="Bo J."/>
            <person name="Wang S."/>
            <person name="Song X."/>
            <person name="Du Z."/>
        </authorList>
    </citation>
    <scope>NUCLEOTIDE SEQUENCE</scope>
    <source>
        <strain evidence="3">S1109L</strain>
    </source>
</reference>
<proteinExistence type="predicted"/>
<evidence type="ECO:0000313" key="4">
    <source>
        <dbReference type="Proteomes" id="UP000613255"/>
    </source>
</evidence>
<evidence type="ECO:0000256" key="2">
    <source>
        <dbReference type="SAM" id="Coils"/>
    </source>
</evidence>
<dbReference type="AlphaFoldDB" id="A0A934HWJ0"/>
<dbReference type="GO" id="GO:0030313">
    <property type="term" value="C:cell envelope"/>
    <property type="evidence" value="ECO:0007669"/>
    <property type="project" value="UniProtKB-SubCell"/>
</dbReference>
<comment type="subcellular location">
    <subcellularLocation>
        <location evidence="1">Cell envelope</location>
    </subcellularLocation>
</comment>
<name>A0A934HWJ0_9RHOB</name>
<dbReference type="InterPro" id="IPR050739">
    <property type="entry name" value="MFP"/>
</dbReference>
<evidence type="ECO:0000256" key="1">
    <source>
        <dbReference type="ARBA" id="ARBA00004196"/>
    </source>
</evidence>
<protein>
    <submittedName>
        <fullName evidence="3">HlyD family efflux transporter periplasmic adaptor subunit</fullName>
    </submittedName>
</protein>
<keyword evidence="2" id="KW-0175">Coiled coil</keyword>
<feature type="coiled-coil region" evidence="2">
    <location>
        <begin position="174"/>
        <end position="238"/>
    </location>
</feature>
<dbReference type="PANTHER" id="PTHR30386:SF19">
    <property type="entry name" value="MULTIDRUG EXPORT PROTEIN EMRA-RELATED"/>
    <property type="match status" value="1"/>
</dbReference>
<dbReference type="Proteomes" id="UP000613255">
    <property type="component" value="Unassembled WGS sequence"/>
</dbReference>
<comment type="caution">
    <text evidence="3">The sequence shown here is derived from an EMBL/GenBank/DDBJ whole genome shotgun (WGS) entry which is preliminary data.</text>
</comment>
<accession>A0A934HWJ0</accession>
<organism evidence="3 4">
    <name type="scientific">Pontibaca salina</name>
    <dbReference type="NCBI Taxonomy" id="2795731"/>
    <lineage>
        <taxon>Bacteria</taxon>
        <taxon>Pseudomonadati</taxon>
        <taxon>Pseudomonadota</taxon>
        <taxon>Alphaproteobacteria</taxon>
        <taxon>Rhodobacterales</taxon>
        <taxon>Roseobacteraceae</taxon>
        <taxon>Pontibaca</taxon>
    </lineage>
</organism>
<gene>
    <name evidence="3" type="ORF">JAO82_13110</name>
</gene>
<sequence>MKPFRLILSITLIALATWVIIAEQMAGASADAVINAPVVTIRADTAGDISLSNHPFGARVQEGETIATVTDPLVDTVRLNDLRMEQAFAKAEVARLSADLNSTRAMRDHFNDRVATFRGARLEELRKRLHHARLRLSILEGGDLPDGTDQQIIDLVNKLPDRLPQEPGIAPLILDHARERVEILEIALNAAETGIFLGDGYNGSSNAEQRATELQTVIAGLENSLAEARSRLNALSIRSQRETLRVNTASGGDIRSPVNGIYWEILQSDGVNVQRGDPILRLIDCEATLITLSVTKRVFNTLRIGDPASFRLTGREHVFDGTVARLAGTGANTIYHNLAVAPSQKHLERFDVALLVPGLAADAEHGCSIGRTGRVFFSTRPLNWFRTLFD</sequence>
<dbReference type="PANTHER" id="PTHR30386">
    <property type="entry name" value="MEMBRANE FUSION SUBUNIT OF EMRAB-TOLC MULTIDRUG EFFLUX PUMP"/>
    <property type="match status" value="1"/>
</dbReference>
<dbReference type="EMBL" id="JAEIJD010000014">
    <property type="protein sequence ID" value="MBI6630819.1"/>
    <property type="molecule type" value="Genomic_DNA"/>
</dbReference>